<comment type="caution">
    <text evidence="1">The sequence shown here is derived from an EMBL/GenBank/DDBJ whole genome shotgun (WGS) entry which is preliminary data.</text>
</comment>
<gene>
    <name evidence="1" type="ORF">PITC_038460</name>
</gene>
<reference evidence="1 2" key="1">
    <citation type="journal article" date="2015" name="Mol. Plant Microbe Interact.">
        <title>Genome, transcriptome, and functional analyses of Penicillium expansum provide new insights into secondary metabolism and pathogenicity.</title>
        <authorList>
            <person name="Ballester A.R."/>
            <person name="Marcet-Houben M."/>
            <person name="Levin E."/>
            <person name="Sela N."/>
            <person name="Selma-Lazaro C."/>
            <person name="Carmona L."/>
            <person name="Wisniewski M."/>
            <person name="Droby S."/>
            <person name="Gonzalez-Candelas L."/>
            <person name="Gabaldon T."/>
        </authorList>
    </citation>
    <scope>NUCLEOTIDE SEQUENCE [LARGE SCALE GENOMIC DNA]</scope>
    <source>
        <strain evidence="1 2">PHI-1</strain>
    </source>
</reference>
<accession>A0A0A2KJ81</accession>
<dbReference type="EMBL" id="JQGA01001333">
    <property type="protein sequence ID" value="KGO66966.1"/>
    <property type="molecule type" value="Genomic_DNA"/>
</dbReference>
<protein>
    <submittedName>
        <fullName evidence="1">Uncharacterized protein</fullName>
    </submittedName>
</protein>
<dbReference type="HOGENOM" id="CLU_3242331_0_0_1"/>
<organism evidence="1 2">
    <name type="scientific">Penicillium italicum</name>
    <name type="common">Blue mold</name>
    <dbReference type="NCBI Taxonomy" id="40296"/>
    <lineage>
        <taxon>Eukaryota</taxon>
        <taxon>Fungi</taxon>
        <taxon>Dikarya</taxon>
        <taxon>Ascomycota</taxon>
        <taxon>Pezizomycotina</taxon>
        <taxon>Eurotiomycetes</taxon>
        <taxon>Eurotiomycetidae</taxon>
        <taxon>Eurotiales</taxon>
        <taxon>Aspergillaceae</taxon>
        <taxon>Penicillium</taxon>
    </lineage>
</organism>
<sequence>MVQLEENVRKIPPALTWSFIANVPFKEPAAEYQENSRSSIYRP</sequence>
<keyword evidence="2" id="KW-1185">Reference proteome</keyword>
<name>A0A0A2KJ81_PENIT</name>
<dbReference type="Proteomes" id="UP000030104">
    <property type="component" value="Unassembled WGS sequence"/>
</dbReference>
<dbReference type="AlphaFoldDB" id="A0A0A2KJ81"/>
<evidence type="ECO:0000313" key="1">
    <source>
        <dbReference type="EMBL" id="KGO66966.1"/>
    </source>
</evidence>
<proteinExistence type="predicted"/>
<evidence type="ECO:0000313" key="2">
    <source>
        <dbReference type="Proteomes" id="UP000030104"/>
    </source>
</evidence>